<evidence type="ECO:0000256" key="5">
    <source>
        <dbReference type="ARBA" id="ARBA00023326"/>
    </source>
</evidence>
<evidence type="ECO:0000313" key="11">
    <source>
        <dbReference type="EMBL" id="KAK0627979.1"/>
    </source>
</evidence>
<dbReference type="Pfam" id="PF17786">
    <property type="entry name" value="Mannosidase_ig"/>
    <property type="match status" value="1"/>
</dbReference>
<gene>
    <name evidence="11" type="ORF">B0T14DRAFT_146738</name>
</gene>
<evidence type="ECO:0000259" key="7">
    <source>
        <dbReference type="Pfam" id="PF00703"/>
    </source>
</evidence>
<dbReference type="InterPro" id="IPR017853">
    <property type="entry name" value="GH"/>
</dbReference>
<dbReference type="Pfam" id="PF18368">
    <property type="entry name" value="Ig_GlcNase"/>
    <property type="match status" value="1"/>
</dbReference>
<protein>
    <submittedName>
        <fullName evidence="11">Glycoside hydrolase superfamily</fullName>
    </submittedName>
</protein>
<feature type="domain" description="Beta-mannosidase-like galactose-binding" evidence="10">
    <location>
        <begin position="185"/>
        <end position="299"/>
    </location>
</feature>
<evidence type="ECO:0000256" key="2">
    <source>
        <dbReference type="ARBA" id="ARBA00022801"/>
    </source>
</evidence>
<dbReference type="SUPFAM" id="SSF49785">
    <property type="entry name" value="Galactose-binding domain-like"/>
    <property type="match status" value="1"/>
</dbReference>
<evidence type="ECO:0000256" key="1">
    <source>
        <dbReference type="ARBA" id="ARBA00007401"/>
    </source>
</evidence>
<feature type="transmembrane region" description="Helical" evidence="6">
    <location>
        <begin position="1036"/>
        <end position="1055"/>
    </location>
</feature>
<evidence type="ECO:0000259" key="10">
    <source>
        <dbReference type="Pfam" id="PF22666"/>
    </source>
</evidence>
<reference evidence="11" key="1">
    <citation type="submission" date="2023-06" db="EMBL/GenBank/DDBJ databases">
        <title>Genome-scale phylogeny and comparative genomics of the fungal order Sordariales.</title>
        <authorList>
            <consortium name="Lawrence Berkeley National Laboratory"/>
            <person name="Hensen N."/>
            <person name="Bonometti L."/>
            <person name="Westerberg I."/>
            <person name="Brannstrom I.O."/>
            <person name="Guillou S."/>
            <person name="Cros-Aarteil S."/>
            <person name="Calhoun S."/>
            <person name="Haridas S."/>
            <person name="Kuo A."/>
            <person name="Mondo S."/>
            <person name="Pangilinan J."/>
            <person name="Riley R."/>
            <person name="Labutti K."/>
            <person name="Andreopoulos B."/>
            <person name="Lipzen A."/>
            <person name="Chen C."/>
            <person name="Yanf M."/>
            <person name="Daum C."/>
            <person name="Ng V."/>
            <person name="Clum A."/>
            <person name="Steindorff A."/>
            <person name="Ohm R."/>
            <person name="Martin F."/>
            <person name="Silar P."/>
            <person name="Natvig D."/>
            <person name="Lalanne C."/>
            <person name="Gautier V."/>
            <person name="Ament-Velasquez S.L."/>
            <person name="Kruys A."/>
            <person name="Hutchinson M.I."/>
            <person name="Powell A.J."/>
            <person name="Barry K."/>
            <person name="Miller A.N."/>
            <person name="Grigoriev I.V."/>
            <person name="Debuchy R."/>
            <person name="Gladieux P."/>
            <person name="Thoren M.H."/>
            <person name="Johannesson H."/>
        </authorList>
    </citation>
    <scope>NUCLEOTIDE SEQUENCE</scope>
    <source>
        <strain evidence="11">CBS 606.72</strain>
    </source>
</reference>
<feature type="domain" description="Mannosidase Ig/CBM-like" evidence="8">
    <location>
        <begin position="812"/>
        <end position="895"/>
    </location>
</feature>
<dbReference type="Pfam" id="PF00703">
    <property type="entry name" value="Glyco_hydro_2"/>
    <property type="match status" value="1"/>
</dbReference>
<dbReference type="InterPro" id="IPR054593">
    <property type="entry name" value="Beta-mannosidase-like_N2"/>
</dbReference>
<sequence length="1056" mass="116635">MVKLDFAALVSQHSTWAPDCRAESEATLPRDPTRVPENFRGRWTDTATCHNNQWGTLIVLAPWVTSVRGQVAKTGDAGMQQCNLNGQSRNGKLSWILRSFLNSSSRNIQPHAHPAATNAMHHTRAAQLTCILFLYAHTAWADSAPLVSTNGQTAAVPSWYIQSTSKTGSNDLASVSKFEGADTKLWHRVDRPFCTLVGCFINAGVYNDTELFFSENLKQVDESQFDVPWLYRAQFSLEPSQGTHFHLITHGITSRADIYVNGNQVADKSLQAGSYAGQQYDITKLASEQNALVVRVYPTAYNIDLAVGWADWHNAPADHGTGVWRPVEIKQTGPVVLGPLRVVTQLGTPIDSSPADVTLKSTARNLENAPVTVTVSAVVSPATNGGQTLSWEERVTLAPLSTMEISVSLTVESPAIWWPKQWGDQFLYSATLRVSVDGAASDSAGAQFGFRTVSSRRNSFGDIVFSVNGHPFQVLGGGYAPDLYLRFDPAKLRREMQYLIDLGLNTIRLEGKNEHPELYDLADRMGVMIMPGWECCDKWEAWSHNPLKDNYGPTPVWNDDDYVIANASIRHELSMMQTHPSVLGFLLGSDFWPDPKATAIYMDALEAVNWQTPIIISASSRGTDAASGLGPSGMRMEGPYDWVPPSYWWDNNDSLYGSAAGFGSELSAGGGTPDLPSLEKFLSQPDLEDLWKQPDKNLGSHMGSEASSFRNRSLFNRGLWRRYGAPTSLEDYVQKAQMADYEVTRAQFEAYASMWSNPNRPATGMIYWMLTGALPKLHWNLWDYYMRPSGNYFGAKQGGQMEHVAYDYARKSIWLINRSIDRSGQRRVDVQIIDGTGNTLHGDAVDVTTAPNSSKDILSLSSVMGRHVDKDIVFLKLVLFDGDGVLSRNVYWLPPKTSDVLDWDRSNWRHTPVSEFSDLTSLGSLPTATISAKVSLQGDGTERTAVVILENQSTVPALFIALSLVDDDGREVLPLTWSDNYVTLWPRESLTLTAKPLQGASGIPAAVRIWGRNVEQRKENISEDSSARMNAKSSKAFVLGIFAAVLVTLVLHTAMV</sequence>
<keyword evidence="6" id="KW-1133">Transmembrane helix</keyword>
<dbReference type="Proteomes" id="UP001175000">
    <property type="component" value="Unassembled WGS sequence"/>
</dbReference>
<dbReference type="InterPro" id="IPR041351">
    <property type="entry name" value="Ig_GlcNase"/>
</dbReference>
<dbReference type="Gene3D" id="3.20.20.80">
    <property type="entry name" value="Glycosidases"/>
    <property type="match status" value="1"/>
</dbReference>
<dbReference type="AlphaFoldDB" id="A0AA40C802"/>
<dbReference type="PANTHER" id="PTHR43536:SF1">
    <property type="entry name" value="MANNOSYLGLYCOPROTEIN ENDO-BETA-MANNOSIDASE"/>
    <property type="match status" value="1"/>
</dbReference>
<dbReference type="InterPro" id="IPR013783">
    <property type="entry name" value="Ig-like_fold"/>
</dbReference>
<keyword evidence="6" id="KW-0472">Membrane</keyword>
<dbReference type="GO" id="GO:0000272">
    <property type="term" value="P:polysaccharide catabolic process"/>
    <property type="evidence" value="ECO:0007669"/>
    <property type="project" value="UniProtKB-KW"/>
</dbReference>
<dbReference type="EMBL" id="JAULSU010000002">
    <property type="protein sequence ID" value="KAK0627979.1"/>
    <property type="molecule type" value="Genomic_DNA"/>
</dbReference>
<dbReference type="InterPro" id="IPR036156">
    <property type="entry name" value="Beta-gal/glucu_dom_sf"/>
</dbReference>
<keyword evidence="4" id="KW-0326">Glycosidase</keyword>
<dbReference type="InterPro" id="IPR041447">
    <property type="entry name" value="Mannosidase_ig"/>
</dbReference>
<comment type="caution">
    <text evidence="11">The sequence shown here is derived from an EMBL/GenBank/DDBJ whole genome shotgun (WGS) entry which is preliminary data.</text>
</comment>
<evidence type="ECO:0000313" key="12">
    <source>
        <dbReference type="Proteomes" id="UP001175000"/>
    </source>
</evidence>
<dbReference type="SUPFAM" id="SSF49303">
    <property type="entry name" value="beta-Galactosidase/glucuronidase domain"/>
    <property type="match status" value="3"/>
</dbReference>
<feature type="domain" description="Glycoside hydrolase family 2 immunoglobulin-like beta-sandwich" evidence="7">
    <location>
        <begin position="350"/>
        <end position="451"/>
    </location>
</feature>
<evidence type="ECO:0000259" key="8">
    <source>
        <dbReference type="Pfam" id="PF17786"/>
    </source>
</evidence>
<feature type="domain" description="Exo-beta-D-glucosaminidase Ig-fold" evidence="9">
    <location>
        <begin position="908"/>
        <end position="1014"/>
    </location>
</feature>
<dbReference type="InterPro" id="IPR006102">
    <property type="entry name" value="Ig-like_GH2"/>
</dbReference>
<evidence type="ECO:0000256" key="4">
    <source>
        <dbReference type="ARBA" id="ARBA00023295"/>
    </source>
</evidence>
<evidence type="ECO:0000256" key="6">
    <source>
        <dbReference type="SAM" id="Phobius"/>
    </source>
</evidence>
<keyword evidence="3" id="KW-0119">Carbohydrate metabolism</keyword>
<evidence type="ECO:0000259" key="9">
    <source>
        <dbReference type="Pfam" id="PF18368"/>
    </source>
</evidence>
<keyword evidence="5" id="KW-0624">Polysaccharide degradation</keyword>
<proteinExistence type="inferred from homology"/>
<dbReference type="InterPro" id="IPR008979">
    <property type="entry name" value="Galactose-bd-like_sf"/>
</dbReference>
<dbReference type="GO" id="GO:0004553">
    <property type="term" value="F:hydrolase activity, hydrolyzing O-glycosyl compounds"/>
    <property type="evidence" value="ECO:0007669"/>
    <property type="project" value="InterPro"/>
</dbReference>
<dbReference type="Gene3D" id="2.60.120.260">
    <property type="entry name" value="Galactose-binding domain-like"/>
    <property type="match status" value="1"/>
</dbReference>
<name>A0AA40C802_9PEZI</name>
<comment type="similarity">
    <text evidence="1">Belongs to the glycosyl hydrolase 2 family.</text>
</comment>
<keyword evidence="6" id="KW-0812">Transmembrane</keyword>
<dbReference type="SUPFAM" id="SSF51445">
    <property type="entry name" value="(Trans)glycosidases"/>
    <property type="match status" value="1"/>
</dbReference>
<organism evidence="11 12">
    <name type="scientific">Immersiella caudata</name>
    <dbReference type="NCBI Taxonomy" id="314043"/>
    <lineage>
        <taxon>Eukaryota</taxon>
        <taxon>Fungi</taxon>
        <taxon>Dikarya</taxon>
        <taxon>Ascomycota</taxon>
        <taxon>Pezizomycotina</taxon>
        <taxon>Sordariomycetes</taxon>
        <taxon>Sordariomycetidae</taxon>
        <taxon>Sordariales</taxon>
        <taxon>Lasiosphaeriaceae</taxon>
        <taxon>Immersiella</taxon>
    </lineage>
</organism>
<accession>A0AA40C802</accession>
<dbReference type="Gene3D" id="2.60.40.10">
    <property type="entry name" value="Immunoglobulins"/>
    <property type="match status" value="3"/>
</dbReference>
<dbReference type="PANTHER" id="PTHR43536">
    <property type="entry name" value="MANNOSYLGLYCOPROTEIN ENDO-BETA-MANNOSIDASE"/>
    <property type="match status" value="1"/>
</dbReference>
<keyword evidence="12" id="KW-1185">Reference proteome</keyword>
<keyword evidence="2 11" id="KW-0378">Hydrolase</keyword>
<dbReference type="Pfam" id="PF22666">
    <property type="entry name" value="Glyco_hydro_2_N2"/>
    <property type="match status" value="1"/>
</dbReference>
<dbReference type="InterPro" id="IPR043534">
    <property type="entry name" value="EBDG/EBM"/>
</dbReference>
<evidence type="ECO:0000256" key="3">
    <source>
        <dbReference type="ARBA" id="ARBA00023277"/>
    </source>
</evidence>